<comment type="pathway">
    <text evidence="2">Amino-acid biosynthesis; L-isoleucine biosynthesis; L-isoleucine from 2-oxobutanoate: step 4/4.</text>
</comment>
<dbReference type="Pfam" id="PF01063">
    <property type="entry name" value="Aminotran_4"/>
    <property type="match status" value="1"/>
</dbReference>
<dbReference type="PANTHER" id="PTHR42743">
    <property type="entry name" value="AMINO-ACID AMINOTRANSFERASE"/>
    <property type="match status" value="1"/>
</dbReference>
<comment type="catalytic activity">
    <reaction evidence="8">
        <text>L-isoleucine + 2-oxoglutarate = (S)-3-methyl-2-oxopentanoate + L-glutamate</text>
        <dbReference type="Rhea" id="RHEA:24801"/>
        <dbReference type="ChEBI" id="CHEBI:16810"/>
        <dbReference type="ChEBI" id="CHEBI:29985"/>
        <dbReference type="ChEBI" id="CHEBI:35146"/>
        <dbReference type="ChEBI" id="CHEBI:58045"/>
        <dbReference type="EC" id="2.6.1.42"/>
    </reaction>
</comment>
<comment type="function">
    <text evidence="1">Acts on leucine, isoleucine and valine.</text>
</comment>
<comment type="similarity">
    <text evidence="5">Belongs to the class-IV pyridoxal-phosphate-dependent aminotransferase family.</text>
</comment>
<keyword evidence="10" id="KW-0032">Aminotransferase</keyword>
<dbReference type="PANTHER" id="PTHR42743:SF11">
    <property type="entry name" value="AMINODEOXYCHORISMATE LYASE"/>
    <property type="match status" value="1"/>
</dbReference>
<proteinExistence type="inferred from homology"/>
<organism evidence="10 11">
    <name type="scientific">Coralloluteibacterium thermophilum</name>
    <dbReference type="NCBI Taxonomy" id="2707049"/>
    <lineage>
        <taxon>Bacteria</taxon>
        <taxon>Pseudomonadati</taxon>
        <taxon>Pseudomonadota</taxon>
        <taxon>Gammaproteobacteria</taxon>
        <taxon>Lysobacterales</taxon>
        <taxon>Lysobacteraceae</taxon>
        <taxon>Coralloluteibacterium</taxon>
    </lineage>
</organism>
<dbReference type="EC" id="2.6.1.42" evidence="6"/>
<evidence type="ECO:0000256" key="1">
    <source>
        <dbReference type="ARBA" id="ARBA00003109"/>
    </source>
</evidence>
<dbReference type="RefSeq" id="WP_377002567.1">
    <property type="nucleotide sequence ID" value="NZ_JBHSGG010000002.1"/>
</dbReference>
<evidence type="ECO:0000256" key="5">
    <source>
        <dbReference type="ARBA" id="ARBA00009320"/>
    </source>
</evidence>
<evidence type="ECO:0000256" key="7">
    <source>
        <dbReference type="ARBA" id="ARBA00048212"/>
    </source>
</evidence>
<protein>
    <recommendedName>
        <fullName evidence="6">branched-chain-amino-acid transaminase</fullName>
        <ecNumber evidence="6">2.6.1.42</ecNumber>
    </recommendedName>
</protein>
<comment type="catalytic activity">
    <reaction evidence="9">
        <text>L-leucine + 2-oxoglutarate = 4-methyl-2-oxopentanoate + L-glutamate</text>
        <dbReference type="Rhea" id="RHEA:18321"/>
        <dbReference type="ChEBI" id="CHEBI:16810"/>
        <dbReference type="ChEBI" id="CHEBI:17865"/>
        <dbReference type="ChEBI" id="CHEBI:29985"/>
        <dbReference type="ChEBI" id="CHEBI:57427"/>
        <dbReference type="EC" id="2.6.1.42"/>
    </reaction>
</comment>
<dbReference type="GO" id="GO:0008483">
    <property type="term" value="F:transaminase activity"/>
    <property type="evidence" value="ECO:0007669"/>
    <property type="project" value="UniProtKB-KW"/>
</dbReference>
<evidence type="ECO:0000256" key="6">
    <source>
        <dbReference type="ARBA" id="ARBA00013053"/>
    </source>
</evidence>
<reference evidence="11" key="1">
    <citation type="journal article" date="2019" name="Int. J. Syst. Evol. Microbiol.">
        <title>The Global Catalogue of Microorganisms (GCM) 10K type strain sequencing project: providing services to taxonomists for standard genome sequencing and annotation.</title>
        <authorList>
            <consortium name="The Broad Institute Genomics Platform"/>
            <consortium name="The Broad Institute Genome Sequencing Center for Infectious Disease"/>
            <person name="Wu L."/>
            <person name="Ma J."/>
        </authorList>
    </citation>
    <scope>NUCLEOTIDE SEQUENCE [LARGE SCALE GENOMIC DNA]</scope>
    <source>
        <strain evidence="11">CGMCC 1.13574</strain>
    </source>
</reference>
<comment type="caution">
    <text evidence="10">The sequence shown here is derived from an EMBL/GenBank/DDBJ whole genome shotgun (WGS) entry which is preliminary data.</text>
</comment>
<dbReference type="InterPro" id="IPR043131">
    <property type="entry name" value="BCAT-like_N"/>
</dbReference>
<dbReference type="Gene3D" id="3.30.470.10">
    <property type="match status" value="1"/>
</dbReference>
<sequence>MSLMLWFDGRLGPQDQLAAPLTTHALHYGTAVFEGIRSYATPDGAAVFRLDDHLERMRRGAEALGMEFDVARAAAATIAVLRANHHRDAYVRPLLWCGTGGLGLDVAPLTRHLMVASLPWKPHLGERPIRLTVSPMRRNPARAMPPLKLAGGYVNAILAKREATARGYDDALFVDEAGAVVECSGVNVFLVKDGAVVSVEHADALPGITRDTVLALSGGSTRAVGLDELLDADEVFVAGTSAEVLPVAEIDGRRFGPSPVADALRAEYLRVVRGGAPQHEAWLTRVPGAHAHAA</sequence>
<dbReference type="InterPro" id="IPR036038">
    <property type="entry name" value="Aminotransferase-like"/>
</dbReference>
<accession>A0ABV9NEC8</accession>
<dbReference type="InterPro" id="IPR050571">
    <property type="entry name" value="Class-IV_PLP-Dep_Aminotrnsfr"/>
</dbReference>
<dbReference type="Proteomes" id="UP001595892">
    <property type="component" value="Unassembled WGS sequence"/>
</dbReference>
<comment type="catalytic activity">
    <reaction evidence="7">
        <text>L-valine + 2-oxoglutarate = 3-methyl-2-oxobutanoate + L-glutamate</text>
        <dbReference type="Rhea" id="RHEA:24813"/>
        <dbReference type="ChEBI" id="CHEBI:11851"/>
        <dbReference type="ChEBI" id="CHEBI:16810"/>
        <dbReference type="ChEBI" id="CHEBI:29985"/>
        <dbReference type="ChEBI" id="CHEBI:57762"/>
        <dbReference type="EC" id="2.6.1.42"/>
    </reaction>
</comment>
<evidence type="ECO:0000256" key="9">
    <source>
        <dbReference type="ARBA" id="ARBA00049229"/>
    </source>
</evidence>
<evidence type="ECO:0000256" key="8">
    <source>
        <dbReference type="ARBA" id="ARBA00048798"/>
    </source>
</evidence>
<dbReference type="EMBL" id="JBHSGG010000002">
    <property type="protein sequence ID" value="MFC4726661.1"/>
    <property type="molecule type" value="Genomic_DNA"/>
</dbReference>
<comment type="pathway">
    <text evidence="4">Amino-acid biosynthesis; L-leucine biosynthesis; L-leucine from 3-methyl-2-oxobutanoate: step 4/4.</text>
</comment>
<keyword evidence="11" id="KW-1185">Reference proteome</keyword>
<comment type="pathway">
    <text evidence="3">Amino-acid biosynthesis; L-valine biosynthesis; L-valine from pyruvate: step 4/4.</text>
</comment>
<gene>
    <name evidence="10" type="ORF">ACFO3Q_00520</name>
</gene>
<dbReference type="InterPro" id="IPR001544">
    <property type="entry name" value="Aminotrans_IV"/>
</dbReference>
<keyword evidence="10" id="KW-0808">Transferase</keyword>
<evidence type="ECO:0000256" key="4">
    <source>
        <dbReference type="ARBA" id="ARBA00005072"/>
    </source>
</evidence>
<evidence type="ECO:0000256" key="3">
    <source>
        <dbReference type="ARBA" id="ARBA00004931"/>
    </source>
</evidence>
<evidence type="ECO:0000256" key="2">
    <source>
        <dbReference type="ARBA" id="ARBA00004824"/>
    </source>
</evidence>
<dbReference type="SUPFAM" id="SSF56752">
    <property type="entry name" value="D-aminoacid aminotransferase-like PLP-dependent enzymes"/>
    <property type="match status" value="1"/>
</dbReference>
<dbReference type="Gene3D" id="3.20.10.10">
    <property type="entry name" value="D-amino Acid Aminotransferase, subunit A, domain 2"/>
    <property type="match status" value="1"/>
</dbReference>
<evidence type="ECO:0000313" key="11">
    <source>
        <dbReference type="Proteomes" id="UP001595892"/>
    </source>
</evidence>
<name>A0ABV9NEC8_9GAMM</name>
<evidence type="ECO:0000313" key="10">
    <source>
        <dbReference type="EMBL" id="MFC4726661.1"/>
    </source>
</evidence>
<dbReference type="InterPro" id="IPR043132">
    <property type="entry name" value="BCAT-like_C"/>
</dbReference>